<evidence type="ECO:0000313" key="2">
    <source>
        <dbReference type="Proteomes" id="UP001224122"/>
    </source>
</evidence>
<keyword evidence="2" id="KW-1185">Reference proteome</keyword>
<organism evidence="1 2">
    <name type="scientific">Neobacillus ginsengisoli</name>
    <dbReference type="NCBI Taxonomy" id="904295"/>
    <lineage>
        <taxon>Bacteria</taxon>
        <taxon>Bacillati</taxon>
        <taxon>Bacillota</taxon>
        <taxon>Bacilli</taxon>
        <taxon>Bacillales</taxon>
        <taxon>Bacillaceae</taxon>
        <taxon>Neobacillus</taxon>
    </lineage>
</organism>
<dbReference type="SUPFAM" id="SSF51735">
    <property type="entry name" value="NAD(P)-binding Rossmann-fold domains"/>
    <property type="match status" value="1"/>
</dbReference>
<dbReference type="Gene3D" id="3.40.50.720">
    <property type="entry name" value="NAD(P)-binding Rossmann-like Domain"/>
    <property type="match status" value="1"/>
</dbReference>
<reference evidence="1 2" key="1">
    <citation type="submission" date="2023-07" db="EMBL/GenBank/DDBJ databases">
        <title>Genomic Encyclopedia of Type Strains, Phase IV (KMG-IV): sequencing the most valuable type-strain genomes for metagenomic binning, comparative biology and taxonomic classification.</title>
        <authorList>
            <person name="Goeker M."/>
        </authorList>
    </citation>
    <scope>NUCLEOTIDE SEQUENCE [LARGE SCALE GENOMIC DNA]</scope>
    <source>
        <strain evidence="1 2">DSM 27594</strain>
    </source>
</reference>
<proteinExistence type="predicted"/>
<sequence>MYPDLKGKVVVITGASTGHGQAMAYRFGLEE</sequence>
<gene>
    <name evidence="1" type="ORF">J2S10_004383</name>
</gene>
<accession>A0ABT9Y1Y5</accession>
<dbReference type="InterPro" id="IPR036291">
    <property type="entry name" value="NAD(P)-bd_dom_sf"/>
</dbReference>
<dbReference type="Proteomes" id="UP001224122">
    <property type="component" value="Unassembled WGS sequence"/>
</dbReference>
<name>A0ABT9Y1Y5_9BACI</name>
<protein>
    <submittedName>
        <fullName evidence="1">NAD(P)-dependent dehydrogenase (Short-subunit alcohol dehydrogenase family)</fullName>
    </submittedName>
</protein>
<evidence type="ECO:0000313" key="1">
    <source>
        <dbReference type="EMBL" id="MDQ0201177.1"/>
    </source>
</evidence>
<comment type="caution">
    <text evidence="1">The sequence shown here is derived from an EMBL/GenBank/DDBJ whole genome shotgun (WGS) entry which is preliminary data.</text>
</comment>
<dbReference type="EMBL" id="JAUSTW010000008">
    <property type="protein sequence ID" value="MDQ0201177.1"/>
    <property type="molecule type" value="Genomic_DNA"/>
</dbReference>